<evidence type="ECO:0000313" key="12">
    <source>
        <dbReference type="EMBL" id="MCW3475902.1"/>
    </source>
</evidence>
<feature type="compositionally biased region" description="Pro residues" evidence="9">
    <location>
        <begin position="32"/>
        <end position="44"/>
    </location>
</feature>
<dbReference type="PROSITE" id="PS50198">
    <property type="entry name" value="PPIC_PPIASE_2"/>
    <property type="match status" value="1"/>
</dbReference>
<gene>
    <name evidence="12" type="ORF">OL599_15090</name>
</gene>
<dbReference type="GO" id="GO:0003755">
    <property type="term" value="F:peptidyl-prolyl cis-trans isomerase activity"/>
    <property type="evidence" value="ECO:0007669"/>
    <property type="project" value="UniProtKB-KW"/>
</dbReference>
<feature type="chain" id="PRO_5041392074" description="Parvulin-like PPIase" evidence="10">
    <location>
        <begin position="20"/>
        <end position="317"/>
    </location>
</feature>
<evidence type="ECO:0000256" key="5">
    <source>
        <dbReference type="ARBA" id="ARBA00023110"/>
    </source>
</evidence>
<feature type="domain" description="PpiC" evidence="11">
    <location>
        <begin position="164"/>
        <end position="254"/>
    </location>
</feature>
<dbReference type="AlphaFoldDB" id="A0AA41YV00"/>
<dbReference type="InterPro" id="IPR000297">
    <property type="entry name" value="PPIase_PpiC"/>
</dbReference>
<feature type="region of interest" description="Disordered" evidence="9">
    <location>
        <begin position="290"/>
        <end position="317"/>
    </location>
</feature>
<proteinExistence type="inferred from homology"/>
<evidence type="ECO:0000256" key="6">
    <source>
        <dbReference type="ARBA" id="ARBA00030642"/>
    </source>
</evidence>
<keyword evidence="8 12" id="KW-0413">Isomerase</keyword>
<organism evidence="12 13">
    <name type="scientific">Limobrevibacterium gyesilva</name>
    <dbReference type="NCBI Taxonomy" id="2991712"/>
    <lineage>
        <taxon>Bacteria</taxon>
        <taxon>Pseudomonadati</taxon>
        <taxon>Pseudomonadota</taxon>
        <taxon>Alphaproteobacteria</taxon>
        <taxon>Acetobacterales</taxon>
        <taxon>Acetobacteraceae</taxon>
        <taxon>Limobrevibacterium</taxon>
    </lineage>
</organism>
<sequence length="317" mass="33245">MRPTAPVASAFAATFVAMAALSGAPARAQAPAPAPAAAPAPAPVPAAAAPAPAPADPVVAKVGDQEIHLSDISEAVRGLPEEYRSMPQNMLFPLLLDQAIDRKAVVALARKQGLDQDPAVQRQIVNAQEQALQNALIARDVGPMISEPAIRALYDKDVAGKAGEEEVHARHILVANEADAVKIIADLKKGGDFAAIAKARSTDPGAAQGGDLGFFKKGDMLPEFATAAFALKPGQISDKPVKTQYGWHVIKVEERRAAPAPSFEQSHDELRQKLIQEGVQKVLAEARAGVKVERFNPDGTPTRPTDAAEPPPAPAKP</sequence>
<dbReference type="InterPro" id="IPR027304">
    <property type="entry name" value="Trigger_fact/SurA_dom_sf"/>
</dbReference>
<evidence type="ECO:0000256" key="9">
    <source>
        <dbReference type="SAM" id="MobiDB-lite"/>
    </source>
</evidence>
<feature type="region of interest" description="Disordered" evidence="9">
    <location>
        <begin position="29"/>
        <end position="56"/>
    </location>
</feature>
<reference evidence="12" key="1">
    <citation type="submission" date="2022-09" db="EMBL/GenBank/DDBJ databases">
        <title>Rhodovastum sp. nov. RN2-1 isolated from soil in Seongnam, South Korea.</title>
        <authorList>
            <person name="Le N.T."/>
        </authorList>
    </citation>
    <scope>NUCLEOTIDE SEQUENCE</scope>
    <source>
        <strain evidence="12">RN2-1</strain>
    </source>
</reference>
<dbReference type="Proteomes" id="UP001165679">
    <property type="component" value="Unassembled WGS sequence"/>
</dbReference>
<keyword evidence="10" id="KW-0732">Signal</keyword>
<dbReference type="InterPro" id="IPR046357">
    <property type="entry name" value="PPIase_dom_sf"/>
</dbReference>
<feature type="signal peptide" evidence="10">
    <location>
        <begin position="1"/>
        <end position="19"/>
    </location>
</feature>
<protein>
    <recommendedName>
        <fullName evidence="4">Parvulin-like PPIase</fullName>
        <ecNumber evidence="3">5.2.1.8</ecNumber>
    </recommendedName>
    <alternativeName>
        <fullName evidence="6">Peptidyl-prolyl cis-trans isomerase plp</fullName>
    </alternativeName>
    <alternativeName>
        <fullName evidence="7">Rotamase plp</fullName>
    </alternativeName>
</protein>
<dbReference type="PANTHER" id="PTHR47245">
    <property type="entry name" value="PEPTIDYLPROLYL ISOMERASE"/>
    <property type="match status" value="1"/>
</dbReference>
<comment type="catalytic activity">
    <reaction evidence="1">
        <text>[protein]-peptidylproline (omega=180) = [protein]-peptidylproline (omega=0)</text>
        <dbReference type="Rhea" id="RHEA:16237"/>
        <dbReference type="Rhea" id="RHEA-COMP:10747"/>
        <dbReference type="Rhea" id="RHEA-COMP:10748"/>
        <dbReference type="ChEBI" id="CHEBI:83833"/>
        <dbReference type="ChEBI" id="CHEBI:83834"/>
        <dbReference type="EC" id="5.2.1.8"/>
    </reaction>
</comment>
<evidence type="ECO:0000256" key="8">
    <source>
        <dbReference type="PROSITE-ProRule" id="PRU00278"/>
    </source>
</evidence>
<evidence type="ECO:0000256" key="7">
    <source>
        <dbReference type="ARBA" id="ARBA00031484"/>
    </source>
</evidence>
<feature type="compositionally biased region" description="Low complexity" evidence="9">
    <location>
        <begin position="45"/>
        <end position="56"/>
    </location>
</feature>
<reference evidence="12" key="2">
    <citation type="submission" date="2022-10" db="EMBL/GenBank/DDBJ databases">
        <authorList>
            <person name="Trinh H.N."/>
        </authorList>
    </citation>
    <scope>NUCLEOTIDE SEQUENCE</scope>
    <source>
        <strain evidence="12">RN2-1</strain>
    </source>
</reference>
<evidence type="ECO:0000259" key="11">
    <source>
        <dbReference type="PROSITE" id="PS50198"/>
    </source>
</evidence>
<dbReference type="SUPFAM" id="SSF109998">
    <property type="entry name" value="Triger factor/SurA peptide-binding domain-like"/>
    <property type="match status" value="1"/>
</dbReference>
<dbReference type="EMBL" id="JAPDNT010000013">
    <property type="protein sequence ID" value="MCW3475902.1"/>
    <property type="molecule type" value="Genomic_DNA"/>
</dbReference>
<keyword evidence="13" id="KW-1185">Reference proteome</keyword>
<evidence type="ECO:0000313" key="13">
    <source>
        <dbReference type="Proteomes" id="UP001165679"/>
    </source>
</evidence>
<evidence type="ECO:0000256" key="4">
    <source>
        <dbReference type="ARBA" id="ARBA00018370"/>
    </source>
</evidence>
<dbReference type="Pfam" id="PF13616">
    <property type="entry name" value="Rotamase_3"/>
    <property type="match status" value="1"/>
</dbReference>
<dbReference type="Gene3D" id="3.10.50.40">
    <property type="match status" value="1"/>
</dbReference>
<dbReference type="EC" id="5.2.1.8" evidence="3"/>
<dbReference type="SUPFAM" id="SSF54534">
    <property type="entry name" value="FKBP-like"/>
    <property type="match status" value="1"/>
</dbReference>
<comment type="caution">
    <text evidence="12">The sequence shown here is derived from an EMBL/GenBank/DDBJ whole genome shotgun (WGS) entry which is preliminary data.</text>
</comment>
<dbReference type="RefSeq" id="WP_264714634.1">
    <property type="nucleotide sequence ID" value="NZ_JAPDNT010000013.1"/>
</dbReference>
<dbReference type="InterPro" id="IPR050245">
    <property type="entry name" value="PrsA_foldase"/>
</dbReference>
<evidence type="ECO:0000256" key="1">
    <source>
        <dbReference type="ARBA" id="ARBA00000971"/>
    </source>
</evidence>
<evidence type="ECO:0000256" key="10">
    <source>
        <dbReference type="SAM" id="SignalP"/>
    </source>
</evidence>
<evidence type="ECO:0000256" key="2">
    <source>
        <dbReference type="ARBA" id="ARBA00007656"/>
    </source>
</evidence>
<dbReference type="PANTHER" id="PTHR47245:SF2">
    <property type="entry name" value="PEPTIDYL-PROLYL CIS-TRANS ISOMERASE HP_0175-RELATED"/>
    <property type="match status" value="1"/>
</dbReference>
<keyword evidence="5 8" id="KW-0697">Rotamase</keyword>
<evidence type="ECO:0000256" key="3">
    <source>
        <dbReference type="ARBA" id="ARBA00013194"/>
    </source>
</evidence>
<comment type="similarity">
    <text evidence="2">Belongs to the PpiC/parvulin rotamase family.</text>
</comment>
<name>A0AA41YV00_9PROT</name>
<accession>A0AA41YV00</accession>